<evidence type="ECO:0000313" key="4">
    <source>
        <dbReference type="EMBL" id="ASC55621.2"/>
    </source>
</evidence>
<proteinExistence type="predicted"/>
<reference evidence="4 5" key="1">
    <citation type="journal article" date="2017" name="Sci. Rep.">
        <title>Recovery of the first full-length genome sequence of a parapoxvirus directly from a clinical sample.</title>
        <authorList>
            <person name="Gunther T."/>
            <person name="Haas L."/>
            <person name="Alawi M."/>
            <person name="Wohlsein P."/>
            <person name="Marks J."/>
            <person name="Grundhoff A."/>
            <person name="Becher P."/>
            <person name="Fischer N."/>
        </authorList>
    </citation>
    <scope>NUCLEOTIDE SEQUENCE [LARGE SCALE GENOMIC DNA]</scope>
    <source>
        <strain evidence="4">AFK76s1</strain>
    </source>
</reference>
<evidence type="ECO:0000313" key="5">
    <source>
        <dbReference type="Proteomes" id="UP000202998"/>
    </source>
</evidence>
<dbReference type="SUPFAM" id="SSF48403">
    <property type="entry name" value="Ankyrin repeat"/>
    <property type="match status" value="2"/>
</dbReference>
<gene>
    <name evidence="4" type="ORF">SePPVgORF115</name>
</gene>
<dbReference type="Pfam" id="PF12796">
    <property type="entry name" value="Ank_2"/>
    <property type="match status" value="1"/>
</dbReference>
<evidence type="ECO:0000256" key="2">
    <source>
        <dbReference type="ARBA" id="ARBA00023043"/>
    </source>
</evidence>
<feature type="repeat" description="ANK" evidence="3">
    <location>
        <begin position="205"/>
        <end position="239"/>
    </location>
</feature>
<dbReference type="InterPro" id="IPR036770">
    <property type="entry name" value="Ankyrin_rpt-contain_sf"/>
</dbReference>
<name>A0A1Z3GCX8_9POXV</name>
<dbReference type="Proteomes" id="UP000202998">
    <property type="component" value="Segment"/>
</dbReference>
<dbReference type="InterPro" id="IPR002110">
    <property type="entry name" value="Ankyrin_rpt"/>
</dbReference>
<dbReference type="EMBL" id="KY382358">
    <property type="protein sequence ID" value="ASC55621.2"/>
    <property type="molecule type" value="Genomic_DNA"/>
</dbReference>
<keyword evidence="1" id="KW-0677">Repeat</keyword>
<evidence type="ECO:0000256" key="3">
    <source>
        <dbReference type="PROSITE-ProRule" id="PRU00023"/>
    </source>
</evidence>
<keyword evidence="5" id="KW-1185">Reference proteome</keyword>
<evidence type="ECO:0000256" key="1">
    <source>
        <dbReference type="ARBA" id="ARBA00022737"/>
    </source>
</evidence>
<organism evidence="4 5">
    <name type="scientific">Seal parapoxvirus</name>
    <dbReference type="NCBI Taxonomy" id="187984"/>
    <lineage>
        <taxon>Viruses</taxon>
        <taxon>Varidnaviria</taxon>
        <taxon>Bamfordvirae</taxon>
        <taxon>Nucleocytoviricota</taxon>
        <taxon>Pokkesviricetes</taxon>
        <taxon>Chitovirales</taxon>
        <taxon>Poxviridae</taxon>
        <taxon>Chordopoxvirinae</taxon>
        <taxon>Parapoxvirus</taxon>
        <taxon>Parapoxvirus sealpox</taxon>
        <taxon>Grey sealpox virus</taxon>
    </lineage>
</organism>
<sequence length="523" mass="56293">MVLSSCNSRCRRMEENFAISVDSALYDYFIVNAANASVGDIHFLLAQGADVDFVGHFDKTPLHVYLHSRSPRSDVVLAMLEAGALVDTPERCCGATAAHLYVSKPEVLDIEVLRAMLTWGCRRSAEPLSKQFLSGVLREVVVHREYNEQTEQVADLLLGMGAEINCAVGVDCTPLHACLAGPFSDPRLIQCILSRGASVHAKNAHGMTPLAVLLKSPKASLELVRLLLDAGSDPRARDFRMNTLLHAHAESVRPRASIFRELIRMGCSPVATNSSGNTPLHVMAMHSTCRRSLLLPFLEAGVDVNVPNRLYGVLPLHMAAVCSNVRACCKLVLQGADPSSRSATGRTPLASMLVNHDSASTTAALNTHPPANIVAEALAHAAHAGASDASRLCVAYLVARGAHASLNPRVRCEHANFIAQCEAEVLVLRGAALGSPRVTALDILRWPSVKGVLVSRRALRVARSLSIYKKQLSDKLVKLLHKSRLVSIIKKEVCPCGLPAEIVERVLSNVPVADLCRSCGVSP</sequence>
<protein>
    <submittedName>
        <fullName evidence="4">Ankyrin-like protein</fullName>
    </submittedName>
</protein>
<dbReference type="PANTHER" id="PTHR24126:SF14">
    <property type="entry name" value="ANK_REP_REGION DOMAIN-CONTAINING PROTEIN"/>
    <property type="match status" value="1"/>
</dbReference>
<keyword evidence="2 3" id="KW-0040">ANK repeat</keyword>
<dbReference type="Gene3D" id="1.25.40.20">
    <property type="entry name" value="Ankyrin repeat-containing domain"/>
    <property type="match status" value="3"/>
</dbReference>
<dbReference type="PROSITE" id="PS50088">
    <property type="entry name" value="ANK_REPEAT"/>
    <property type="match status" value="2"/>
</dbReference>
<dbReference type="OrthoDB" id="5744at10239"/>
<dbReference type="SMART" id="SM00248">
    <property type="entry name" value="ANK"/>
    <property type="match status" value="7"/>
</dbReference>
<dbReference type="PROSITE" id="PS50297">
    <property type="entry name" value="ANK_REP_REGION"/>
    <property type="match status" value="1"/>
</dbReference>
<dbReference type="PANTHER" id="PTHR24126">
    <property type="entry name" value="ANKYRIN REPEAT, PH AND SEC7 DOMAIN CONTAINING PROTEIN SECG-RELATED"/>
    <property type="match status" value="1"/>
</dbReference>
<feature type="repeat" description="ANK" evidence="3">
    <location>
        <begin position="275"/>
        <end position="309"/>
    </location>
</feature>
<accession>A0A1Z3GCX8</accession>